<evidence type="ECO:0000256" key="2">
    <source>
        <dbReference type="SAM" id="MobiDB-lite"/>
    </source>
</evidence>
<dbReference type="Gene3D" id="3.40.50.300">
    <property type="entry name" value="P-loop containing nucleotide triphosphate hydrolases"/>
    <property type="match status" value="1"/>
</dbReference>
<sequence>MKNGMDNITNSVTAVNKKSYLLSLNRYTPCEYQRNNQNAARGSFWILGATEDDHDITEVENEYDSELEIEEFIQSSGGWDTCEDGSGKESYDAMASECGQSNKNEATPTDTTNSNQGLSYKMPEGEEDDKDYETLVPFRLKVSGEQVDNLLSKRVYVKKLFKRIPQISDTKSILVRSKAHVKGKVGSREELAMGNSNKIKTVDTMEEPVYDGKPLYAGVYNGLTPCKHTRKRIIREIKVKVDWYAHSITHQIKNVITFYEQLLRYIHPFQYQMLMTTIYDIHNSRHIKTPFNDLMEVLKAHKIDIINRANNFNSKIPSVRKCREAFALAKAFILQLDKVYMEAETCIDIYRKFSKEFRKLPVIDISKPIVAIVGYVNVGKSTLFRDICNKPMRTVKRVDILEGLPKPMGKISDVLGLRWQEHVEPTVTKCQGEVKIADYNFSTKSIAVADIQYRVDNFIGQGQLIDTPALLWRDKPKTNPYEKLTYAALKDLPSGVIYCFDLSDPSILENQIKLYRSLESRFPHRPWINVVTKGHDLKPLTDEGIDVVPNNELMERLYAAFNNLDGLLKSQQDLSQEDDDR</sequence>
<dbReference type="Pfam" id="PF01926">
    <property type="entry name" value="MMR_HSR1"/>
    <property type="match status" value="1"/>
</dbReference>
<feature type="domain" description="G" evidence="3">
    <location>
        <begin position="370"/>
        <end position="392"/>
    </location>
</feature>
<protein>
    <submittedName>
        <fullName evidence="6">GTP binding protein</fullName>
    </submittedName>
</protein>
<dbReference type="GO" id="GO:0005525">
    <property type="term" value="F:GTP binding"/>
    <property type="evidence" value="ECO:0007669"/>
    <property type="project" value="UniProtKB-KW"/>
</dbReference>
<dbReference type="EMBL" id="BLIY01000022">
    <property type="protein sequence ID" value="GFE55573.1"/>
    <property type="molecule type" value="Genomic_DNA"/>
</dbReference>
<dbReference type="InterPro" id="IPR041623">
    <property type="entry name" value="NOG1_N"/>
</dbReference>
<keyword evidence="7" id="KW-1185">Reference proteome</keyword>
<keyword evidence="1" id="KW-0342">GTP-binding</keyword>
<dbReference type="PANTHER" id="PTHR45759">
    <property type="entry name" value="NUCLEOLAR GTP-BINDING PROTEIN 1"/>
    <property type="match status" value="1"/>
</dbReference>
<evidence type="ECO:0000259" key="5">
    <source>
        <dbReference type="Pfam" id="PF17835"/>
    </source>
</evidence>
<name>A0A9W5WW32_BABOV</name>
<proteinExistence type="predicted"/>
<gene>
    <name evidence="6" type="ORF">BaOVIS_029770</name>
</gene>
<feature type="region of interest" description="Disordered" evidence="2">
    <location>
        <begin position="99"/>
        <end position="128"/>
    </location>
</feature>
<evidence type="ECO:0000259" key="3">
    <source>
        <dbReference type="Pfam" id="PF01926"/>
    </source>
</evidence>
<dbReference type="SUPFAM" id="SSF52540">
    <property type="entry name" value="P-loop containing nucleoside triphosphate hydrolases"/>
    <property type="match status" value="1"/>
</dbReference>
<comment type="caution">
    <text evidence="6">The sequence shown here is derived from an EMBL/GenBank/DDBJ whole genome shotgun (WGS) entry which is preliminary data.</text>
</comment>
<evidence type="ECO:0000259" key="4">
    <source>
        <dbReference type="Pfam" id="PF06858"/>
    </source>
</evidence>
<keyword evidence="1" id="KW-0547">Nucleotide-binding</keyword>
<feature type="domain" description="NOG1 N-terminal helical" evidence="5">
    <location>
        <begin position="232"/>
        <end position="364"/>
    </location>
</feature>
<accession>A0A9W5WW32</accession>
<dbReference type="OrthoDB" id="415015at2759"/>
<dbReference type="InterPro" id="IPR006073">
    <property type="entry name" value="GTP-bd"/>
</dbReference>
<evidence type="ECO:0000313" key="6">
    <source>
        <dbReference type="EMBL" id="GFE55573.1"/>
    </source>
</evidence>
<evidence type="ECO:0000313" key="7">
    <source>
        <dbReference type="Proteomes" id="UP001057455"/>
    </source>
</evidence>
<dbReference type="Proteomes" id="UP001057455">
    <property type="component" value="Unassembled WGS sequence"/>
</dbReference>
<organism evidence="6 7">
    <name type="scientific">Babesia ovis</name>
    <dbReference type="NCBI Taxonomy" id="5869"/>
    <lineage>
        <taxon>Eukaryota</taxon>
        <taxon>Sar</taxon>
        <taxon>Alveolata</taxon>
        <taxon>Apicomplexa</taxon>
        <taxon>Aconoidasida</taxon>
        <taxon>Piroplasmida</taxon>
        <taxon>Babesiidae</taxon>
        <taxon>Babesia</taxon>
    </lineage>
</organism>
<reference evidence="6" key="1">
    <citation type="submission" date="2019-12" db="EMBL/GenBank/DDBJ databases">
        <title>Genome sequence of Babesia ovis.</title>
        <authorList>
            <person name="Yamagishi J."/>
            <person name="Sevinc F."/>
            <person name="Xuan X."/>
        </authorList>
    </citation>
    <scope>NUCLEOTIDE SEQUENCE</scope>
    <source>
        <strain evidence="6">Selcuk</strain>
    </source>
</reference>
<evidence type="ECO:0000256" key="1">
    <source>
        <dbReference type="ARBA" id="ARBA00023134"/>
    </source>
</evidence>
<dbReference type="InterPro" id="IPR027417">
    <property type="entry name" value="P-loop_NTPase"/>
</dbReference>
<feature type="compositionally biased region" description="Polar residues" evidence="2">
    <location>
        <begin position="99"/>
        <end position="118"/>
    </location>
</feature>
<dbReference type="InterPro" id="IPR010674">
    <property type="entry name" value="NOG1_Rossman_fold_dom"/>
</dbReference>
<dbReference type="AlphaFoldDB" id="A0A9W5WW32"/>
<feature type="domain" description="Nucleolar GTP-binding protein 1 Rossman-fold" evidence="4">
    <location>
        <begin position="482"/>
        <end position="533"/>
    </location>
</feature>
<dbReference type="Pfam" id="PF17835">
    <property type="entry name" value="NOG1_N"/>
    <property type="match status" value="1"/>
</dbReference>
<dbReference type="Pfam" id="PF06858">
    <property type="entry name" value="NOG1"/>
    <property type="match status" value="1"/>
</dbReference>